<evidence type="ECO:0000313" key="1">
    <source>
        <dbReference type="Ensembl" id="ENSAOWP00000009923.1"/>
    </source>
</evidence>
<keyword evidence="2" id="KW-1185">Reference proteome</keyword>
<reference evidence="1" key="1">
    <citation type="submission" date="2025-08" db="UniProtKB">
        <authorList>
            <consortium name="Ensembl"/>
        </authorList>
    </citation>
    <scope>IDENTIFICATION</scope>
</reference>
<dbReference type="Ensembl" id="ENSAOWT00000011255.1">
    <property type="protein sequence ID" value="ENSAOWP00000009923.1"/>
    <property type="gene ID" value="ENSAOWG00000006810.1"/>
</dbReference>
<reference evidence="1" key="2">
    <citation type="submission" date="2025-09" db="UniProtKB">
        <authorList>
            <consortium name="Ensembl"/>
        </authorList>
    </citation>
    <scope>IDENTIFICATION</scope>
</reference>
<proteinExistence type="predicted"/>
<dbReference type="Proteomes" id="UP000694424">
    <property type="component" value="Unplaced"/>
</dbReference>
<sequence>MQCPRAWVPFSCPPPSLCVGQGGPWGRTTPRRYLRQFGYLQKPLERPNDDFSAAEIAEATRCERPPAPGRPEGD</sequence>
<name>A0A8B9PHD9_APTOW</name>
<organism evidence="1 2">
    <name type="scientific">Apteryx owenii</name>
    <name type="common">Little spotted kiwi</name>
    <dbReference type="NCBI Taxonomy" id="8824"/>
    <lineage>
        <taxon>Eukaryota</taxon>
        <taxon>Metazoa</taxon>
        <taxon>Chordata</taxon>
        <taxon>Craniata</taxon>
        <taxon>Vertebrata</taxon>
        <taxon>Euteleostomi</taxon>
        <taxon>Archelosauria</taxon>
        <taxon>Archosauria</taxon>
        <taxon>Dinosauria</taxon>
        <taxon>Saurischia</taxon>
        <taxon>Theropoda</taxon>
        <taxon>Coelurosauria</taxon>
        <taxon>Aves</taxon>
        <taxon>Palaeognathae</taxon>
        <taxon>Apterygiformes</taxon>
        <taxon>Apterygidae</taxon>
        <taxon>Apteryx</taxon>
    </lineage>
</organism>
<dbReference type="AlphaFoldDB" id="A0A8B9PHD9"/>
<protein>
    <submittedName>
        <fullName evidence="1">Uncharacterized protein</fullName>
    </submittedName>
</protein>
<evidence type="ECO:0000313" key="2">
    <source>
        <dbReference type="Proteomes" id="UP000694424"/>
    </source>
</evidence>
<accession>A0A8B9PHD9</accession>